<dbReference type="GO" id="GO:0000272">
    <property type="term" value="P:polysaccharide catabolic process"/>
    <property type="evidence" value="ECO:0007669"/>
    <property type="project" value="InterPro"/>
</dbReference>
<accession>A0A855XCX7</accession>
<proteinExistence type="predicted"/>
<reference evidence="2 3" key="1">
    <citation type="journal article" date="2018" name="ISME J.">
        <title>A methanotrophic archaeon couples anaerobic oxidation of methane to Fe(III) reduction.</title>
        <authorList>
            <person name="Cai C."/>
            <person name="Leu A.O."/>
            <person name="Xie G.J."/>
            <person name="Guo J."/>
            <person name="Feng Y."/>
            <person name="Zhao J.X."/>
            <person name="Tyson G.W."/>
            <person name="Yuan Z."/>
            <person name="Hu S."/>
        </authorList>
    </citation>
    <scope>NUCLEOTIDE SEQUENCE [LARGE SCALE GENOMIC DNA]</scope>
    <source>
        <strain evidence="2">FeB_12</strain>
    </source>
</reference>
<comment type="caution">
    <text evidence="2">The sequence shown here is derived from an EMBL/GenBank/DDBJ whole genome shotgun (WGS) entry which is preliminary data.</text>
</comment>
<dbReference type="Pfam" id="PF18962">
    <property type="entry name" value="Por_Secre_tail"/>
    <property type="match status" value="1"/>
</dbReference>
<dbReference type="NCBIfam" id="TIGR04183">
    <property type="entry name" value="Por_Secre_tail"/>
    <property type="match status" value="1"/>
</dbReference>
<organism evidence="2 3">
    <name type="scientific">candidate division GN15 bacterium</name>
    <dbReference type="NCBI Taxonomy" id="2072418"/>
    <lineage>
        <taxon>Bacteria</taxon>
        <taxon>candidate division GN15</taxon>
    </lineage>
</organism>
<feature type="domain" description="Secretion system C-terminal sorting" evidence="1">
    <location>
        <begin position="289"/>
        <end position="365"/>
    </location>
</feature>
<dbReference type="Gene3D" id="2.60.40.4070">
    <property type="match status" value="1"/>
</dbReference>
<dbReference type="EMBL" id="PQAP01000002">
    <property type="protein sequence ID" value="PWB76310.1"/>
    <property type="molecule type" value="Genomic_DNA"/>
</dbReference>
<evidence type="ECO:0000259" key="1">
    <source>
        <dbReference type="Pfam" id="PF18962"/>
    </source>
</evidence>
<gene>
    <name evidence="2" type="ORF">C3F09_00540</name>
</gene>
<dbReference type="Gene3D" id="1.10.1330.10">
    <property type="entry name" value="Dockerin domain"/>
    <property type="match status" value="1"/>
</dbReference>
<evidence type="ECO:0000313" key="3">
    <source>
        <dbReference type="Proteomes" id="UP000250918"/>
    </source>
</evidence>
<sequence>IATMRFLVSNDRTLECQYVPIQFWWVDCGDNTFSNVKGDSLIISRYVFGYGGFDGPYYHIESFDPVFPTDKGSQEECDTHNQIDKPNTWRVIDFFNGGVDIICADSIDARGDINLNGLAYEIADAVMFTNYFIYGFSAFQGHTPGSQAASDVNADGLTLSVADLVYLIRVLVGDAMPYPKLNALDMPITADNGVYSATGIEVGAVAMKIKGDAKPELLAQNMTMKYAYENGVTSVIILPQYEGKSSISGFTGEFIRVQGEVLSIEAATILGQPIVAKTVPKNYALSQNYPNPFNPSTTIELALPYAGEYTLTIYNVNGQVVKTFSGTAEAGWTKVVWNTTENNVASGVYFYRLNAGSYSSVKKMVLLK</sequence>
<evidence type="ECO:0000313" key="2">
    <source>
        <dbReference type="EMBL" id="PWB76310.1"/>
    </source>
</evidence>
<dbReference type="InterPro" id="IPR036439">
    <property type="entry name" value="Dockerin_dom_sf"/>
</dbReference>
<dbReference type="InterPro" id="IPR026444">
    <property type="entry name" value="Secre_tail"/>
</dbReference>
<protein>
    <recommendedName>
        <fullName evidence="1">Secretion system C-terminal sorting domain-containing protein</fullName>
    </recommendedName>
</protein>
<feature type="non-terminal residue" evidence="2">
    <location>
        <position position="1"/>
    </location>
</feature>
<dbReference type="Proteomes" id="UP000250918">
    <property type="component" value="Unassembled WGS sequence"/>
</dbReference>
<name>A0A855XCX7_9BACT</name>
<dbReference type="AlphaFoldDB" id="A0A855XCX7"/>